<dbReference type="GO" id="GO:0003677">
    <property type="term" value="F:DNA binding"/>
    <property type="evidence" value="ECO:0007669"/>
    <property type="project" value="UniProtKB-UniRule"/>
</dbReference>
<dbReference type="InterPro" id="IPR023627">
    <property type="entry name" value="Rcmb_RecR"/>
</dbReference>
<dbReference type="OrthoDB" id="9802672at2"/>
<comment type="similarity">
    <text evidence="7">Belongs to the RecR family.</text>
</comment>
<keyword evidence="3 7" id="KW-0863">Zinc-finger</keyword>
<dbReference type="InterPro" id="IPR015967">
    <property type="entry name" value="Rcmb_RecR_Znf"/>
</dbReference>
<dbReference type="InterPro" id="IPR006171">
    <property type="entry name" value="TOPRIM_dom"/>
</dbReference>
<dbReference type="EMBL" id="CP034562">
    <property type="protein sequence ID" value="AZQ63016.1"/>
    <property type="molecule type" value="Genomic_DNA"/>
</dbReference>
<evidence type="ECO:0000256" key="7">
    <source>
        <dbReference type="HAMAP-Rule" id="MF_00017"/>
    </source>
</evidence>
<dbReference type="Gene3D" id="6.10.250.240">
    <property type="match status" value="1"/>
</dbReference>
<dbReference type="RefSeq" id="WP_126615096.1">
    <property type="nucleotide sequence ID" value="NZ_CP034562.1"/>
</dbReference>
<proteinExistence type="inferred from homology"/>
<dbReference type="KEGG" id="fll:EI427_12415"/>
<dbReference type="Pfam" id="PF21176">
    <property type="entry name" value="RecR_HhH"/>
    <property type="match status" value="1"/>
</dbReference>
<dbReference type="PROSITE" id="PS50880">
    <property type="entry name" value="TOPRIM"/>
    <property type="match status" value="1"/>
</dbReference>
<dbReference type="HAMAP" id="MF_00017">
    <property type="entry name" value="RecR"/>
    <property type="match status" value="1"/>
</dbReference>
<keyword evidence="2 7" id="KW-0227">DNA damage</keyword>
<organism evidence="9 10">
    <name type="scientific">Flammeovirga pectinis</name>
    <dbReference type="NCBI Taxonomy" id="2494373"/>
    <lineage>
        <taxon>Bacteria</taxon>
        <taxon>Pseudomonadati</taxon>
        <taxon>Bacteroidota</taxon>
        <taxon>Cytophagia</taxon>
        <taxon>Cytophagales</taxon>
        <taxon>Flammeovirgaceae</taxon>
        <taxon>Flammeovirga</taxon>
    </lineage>
</organism>
<evidence type="ECO:0000256" key="5">
    <source>
        <dbReference type="ARBA" id="ARBA00023172"/>
    </source>
</evidence>
<sequence>MLNLPSKSLEQAVAQLSKLPGIGNKSALRLALHILKEDELYAKDLATSIAALRLNVKYCKKCHNISDEELCGICKNPVRDINTLCVVENMSDVLAIESTGAYKGIYHVLNGVISPLQGITPMDLTIEHLIDRVHSEDINEVIFALNASLDGDTTAFFIRQQLNDIPEMKVTNIARGIPVGGALEYADELTLGRSISERTNLSQ</sequence>
<evidence type="ECO:0000313" key="9">
    <source>
        <dbReference type="EMBL" id="AZQ63016.1"/>
    </source>
</evidence>
<protein>
    <recommendedName>
        <fullName evidence="7">Recombination protein RecR</fullName>
    </recommendedName>
</protein>
<dbReference type="Pfam" id="PF21175">
    <property type="entry name" value="RecR_C"/>
    <property type="match status" value="1"/>
</dbReference>
<dbReference type="Gene3D" id="3.30.60.80">
    <property type="match status" value="1"/>
</dbReference>
<dbReference type="GO" id="GO:0006281">
    <property type="term" value="P:DNA repair"/>
    <property type="evidence" value="ECO:0007669"/>
    <property type="project" value="UniProtKB-UniRule"/>
</dbReference>
<dbReference type="Pfam" id="PF13662">
    <property type="entry name" value="Toprim_4"/>
    <property type="match status" value="1"/>
</dbReference>
<dbReference type="NCBIfam" id="TIGR00615">
    <property type="entry name" value="recR"/>
    <property type="match status" value="1"/>
</dbReference>
<evidence type="ECO:0000256" key="6">
    <source>
        <dbReference type="ARBA" id="ARBA00023204"/>
    </source>
</evidence>
<reference evidence="9 10" key="1">
    <citation type="submission" date="2018-12" db="EMBL/GenBank/DDBJ databases">
        <title>Flammeovirga pectinis sp. nov., isolated from the gut of the Korean scallop, Patinopecten yessoensis.</title>
        <authorList>
            <person name="Bae J.-W."/>
            <person name="Jeong Y.-S."/>
            <person name="Kang W."/>
        </authorList>
    </citation>
    <scope>NUCLEOTIDE SEQUENCE [LARGE SCALE GENOMIC DNA]</scope>
    <source>
        <strain evidence="9 10">L12M1</strain>
    </source>
</reference>
<dbReference type="InterPro" id="IPR000093">
    <property type="entry name" value="DNA_Rcmb_RecR"/>
</dbReference>
<keyword evidence="10" id="KW-1185">Reference proteome</keyword>
<keyword evidence="6 7" id="KW-0234">DNA repair</keyword>
<dbReference type="PANTHER" id="PTHR30446:SF0">
    <property type="entry name" value="RECOMBINATION PROTEIN RECR"/>
    <property type="match status" value="1"/>
</dbReference>
<dbReference type="PANTHER" id="PTHR30446">
    <property type="entry name" value="RECOMBINATION PROTEIN RECR"/>
    <property type="match status" value="1"/>
</dbReference>
<dbReference type="InterPro" id="IPR034137">
    <property type="entry name" value="TOPRIM_RecR"/>
</dbReference>
<dbReference type="SUPFAM" id="SSF111304">
    <property type="entry name" value="Recombination protein RecR"/>
    <property type="match status" value="1"/>
</dbReference>
<dbReference type="Pfam" id="PF02132">
    <property type="entry name" value="RecR_ZnF"/>
    <property type="match status" value="1"/>
</dbReference>
<dbReference type="CDD" id="cd01025">
    <property type="entry name" value="TOPRIM_recR"/>
    <property type="match status" value="1"/>
</dbReference>
<comment type="function">
    <text evidence="7">May play a role in DNA repair. It seems to be involved in an RecBC-independent recombinational process of DNA repair. It may act with RecF and RecO.</text>
</comment>
<evidence type="ECO:0000256" key="4">
    <source>
        <dbReference type="ARBA" id="ARBA00022833"/>
    </source>
</evidence>
<name>A0A3Q9FMC0_9BACT</name>
<evidence type="ECO:0000256" key="3">
    <source>
        <dbReference type="ARBA" id="ARBA00022771"/>
    </source>
</evidence>
<dbReference type="Proteomes" id="UP000267268">
    <property type="component" value="Chromosome 1"/>
</dbReference>
<dbReference type="SMART" id="SM00493">
    <property type="entry name" value="TOPRIM"/>
    <property type="match status" value="1"/>
</dbReference>
<dbReference type="GO" id="GO:0006310">
    <property type="term" value="P:DNA recombination"/>
    <property type="evidence" value="ECO:0007669"/>
    <property type="project" value="UniProtKB-UniRule"/>
</dbReference>
<evidence type="ECO:0000259" key="8">
    <source>
        <dbReference type="PROSITE" id="PS50880"/>
    </source>
</evidence>
<dbReference type="Gene3D" id="3.40.1360.10">
    <property type="match status" value="1"/>
</dbReference>
<dbReference type="Gene3D" id="1.10.8.420">
    <property type="entry name" value="RecR Domain 1"/>
    <property type="match status" value="1"/>
</dbReference>
<accession>A0A3Q9FMC0</accession>
<keyword evidence="5 7" id="KW-0233">DNA recombination</keyword>
<evidence type="ECO:0000256" key="2">
    <source>
        <dbReference type="ARBA" id="ARBA00022763"/>
    </source>
</evidence>
<feature type="zinc finger region" description="C4-type" evidence="7">
    <location>
        <begin position="59"/>
        <end position="74"/>
    </location>
</feature>
<dbReference type="GO" id="GO:0008270">
    <property type="term" value="F:zinc ion binding"/>
    <property type="evidence" value="ECO:0007669"/>
    <property type="project" value="UniProtKB-KW"/>
</dbReference>
<keyword evidence="1 7" id="KW-0479">Metal-binding</keyword>
<evidence type="ECO:0000313" key="10">
    <source>
        <dbReference type="Proteomes" id="UP000267268"/>
    </source>
</evidence>
<dbReference type="AlphaFoldDB" id="A0A3Q9FMC0"/>
<gene>
    <name evidence="7 9" type="primary">recR</name>
    <name evidence="9" type="ORF">EI427_12415</name>
</gene>
<feature type="domain" description="Toprim" evidence="8">
    <location>
        <begin position="82"/>
        <end position="178"/>
    </location>
</feature>
<keyword evidence="4 7" id="KW-0862">Zinc</keyword>
<dbReference type="PROSITE" id="PS01300">
    <property type="entry name" value="RECR"/>
    <property type="match status" value="1"/>
</dbReference>
<evidence type="ECO:0000256" key="1">
    <source>
        <dbReference type="ARBA" id="ARBA00022723"/>
    </source>
</evidence>